<dbReference type="Proteomes" id="UP000009046">
    <property type="component" value="Unassembled WGS sequence"/>
</dbReference>
<dbReference type="STRING" id="121224.E0VKE3"/>
<dbReference type="EMBL" id="DS235243">
    <property type="protein sequence ID" value="EEB13859.1"/>
    <property type="molecule type" value="Genomic_DNA"/>
</dbReference>
<evidence type="ECO:0000313" key="5">
    <source>
        <dbReference type="EnsemblMetazoa" id="PHUM261940-PA"/>
    </source>
</evidence>
<name>E0VKE3_PEDHC</name>
<dbReference type="InterPro" id="IPR001611">
    <property type="entry name" value="Leu-rich_rpt"/>
</dbReference>
<dbReference type="PROSITE" id="PS51450">
    <property type="entry name" value="LRR"/>
    <property type="match status" value="2"/>
</dbReference>
<dbReference type="PROSITE" id="PS50195">
    <property type="entry name" value="PX"/>
    <property type="match status" value="1"/>
</dbReference>
<dbReference type="EMBL" id="AAZO01003027">
    <property type="status" value="NOT_ANNOTATED_CDS"/>
    <property type="molecule type" value="Genomic_DNA"/>
</dbReference>
<dbReference type="CDD" id="cd06875">
    <property type="entry name" value="PX_IRAS"/>
    <property type="match status" value="1"/>
</dbReference>
<accession>E0VKE3</accession>
<dbReference type="SUPFAM" id="SSF64268">
    <property type="entry name" value="PX domain"/>
    <property type="match status" value="1"/>
</dbReference>
<dbReference type="Pfam" id="PF12799">
    <property type="entry name" value="LRR_4"/>
    <property type="match status" value="2"/>
</dbReference>
<dbReference type="Gene3D" id="3.30.1520.10">
    <property type="entry name" value="Phox-like domain"/>
    <property type="match status" value="1"/>
</dbReference>
<dbReference type="Pfam" id="PF00787">
    <property type="entry name" value="PX"/>
    <property type="match status" value="1"/>
</dbReference>
<dbReference type="InterPro" id="IPR037904">
    <property type="entry name" value="Nischarin_PX"/>
</dbReference>
<dbReference type="Gene3D" id="3.80.10.10">
    <property type="entry name" value="Ribonuclease Inhibitor"/>
    <property type="match status" value="1"/>
</dbReference>
<dbReference type="SUPFAM" id="SSF52047">
    <property type="entry name" value="RNI-like"/>
    <property type="match status" value="1"/>
</dbReference>
<dbReference type="InterPro" id="IPR032675">
    <property type="entry name" value="LRR_dom_sf"/>
</dbReference>
<reference evidence="5" key="3">
    <citation type="submission" date="2020-05" db="UniProtKB">
        <authorList>
            <consortium name="EnsemblMetazoa"/>
        </authorList>
    </citation>
    <scope>IDENTIFICATION</scope>
    <source>
        <strain evidence="5">USDA</strain>
    </source>
</reference>
<dbReference type="OrthoDB" id="430293at2759"/>
<keyword evidence="6" id="KW-1185">Reference proteome</keyword>
<dbReference type="InterPro" id="IPR025875">
    <property type="entry name" value="Leu-rich_rpt_4"/>
</dbReference>
<dbReference type="SMART" id="SM00312">
    <property type="entry name" value="PX"/>
    <property type="match status" value="1"/>
</dbReference>
<dbReference type="GO" id="GO:0035091">
    <property type="term" value="F:phosphatidylinositol binding"/>
    <property type="evidence" value="ECO:0007669"/>
    <property type="project" value="InterPro"/>
</dbReference>
<dbReference type="PANTHER" id="PTHR15454">
    <property type="entry name" value="NISCHARIN RELATED"/>
    <property type="match status" value="1"/>
</dbReference>
<dbReference type="HOGENOM" id="CLU_029070_0_0_1"/>
<protein>
    <submittedName>
        <fullName evidence="4">Protein phosphatase 1 regulatory subunit, putative</fullName>
    </submittedName>
</protein>
<evidence type="ECO:0000259" key="3">
    <source>
        <dbReference type="PROSITE" id="PS50195"/>
    </source>
</evidence>
<dbReference type="OMA" id="IASIKWT"/>
<dbReference type="EnsemblMetazoa" id="PHUM261940-RA">
    <property type="protein sequence ID" value="PHUM261940-PA"/>
    <property type="gene ID" value="PHUM261940"/>
</dbReference>
<dbReference type="InterPro" id="IPR001683">
    <property type="entry name" value="PX_dom"/>
</dbReference>
<keyword evidence="2" id="KW-0677">Repeat</keyword>
<evidence type="ECO:0000313" key="4">
    <source>
        <dbReference type="EMBL" id="EEB13859.1"/>
    </source>
</evidence>
<dbReference type="PANTHER" id="PTHR15454:SF35">
    <property type="entry name" value="NISCHARIN"/>
    <property type="match status" value="1"/>
</dbReference>
<dbReference type="FunFam" id="3.30.1520.10:FF:000020">
    <property type="entry name" value="nischarin isoform X1"/>
    <property type="match status" value="1"/>
</dbReference>
<evidence type="ECO:0000256" key="1">
    <source>
        <dbReference type="ARBA" id="ARBA00022614"/>
    </source>
</evidence>
<dbReference type="GO" id="GO:0005178">
    <property type="term" value="F:integrin binding"/>
    <property type="evidence" value="ECO:0007669"/>
    <property type="project" value="InterPro"/>
</dbReference>
<organism>
    <name type="scientific">Pediculus humanus subsp. corporis</name>
    <name type="common">Body louse</name>
    <dbReference type="NCBI Taxonomy" id="121224"/>
    <lineage>
        <taxon>Eukaryota</taxon>
        <taxon>Metazoa</taxon>
        <taxon>Ecdysozoa</taxon>
        <taxon>Arthropoda</taxon>
        <taxon>Hexapoda</taxon>
        <taxon>Insecta</taxon>
        <taxon>Pterygota</taxon>
        <taxon>Neoptera</taxon>
        <taxon>Paraneoptera</taxon>
        <taxon>Psocodea</taxon>
        <taxon>Troctomorpha</taxon>
        <taxon>Phthiraptera</taxon>
        <taxon>Anoplura</taxon>
        <taxon>Pediculidae</taxon>
        <taxon>Pediculus</taxon>
    </lineage>
</organism>
<dbReference type="AlphaFoldDB" id="E0VKE3"/>
<dbReference type="KEGG" id="phu:Phum_PHUM261940"/>
<gene>
    <name evidence="5" type="primary">8235408</name>
    <name evidence="4" type="ORF">Phum_PHUM261940</name>
</gene>
<dbReference type="InterPro" id="IPR036871">
    <property type="entry name" value="PX_dom_sf"/>
</dbReference>
<evidence type="ECO:0000256" key="2">
    <source>
        <dbReference type="ARBA" id="ARBA00022737"/>
    </source>
</evidence>
<dbReference type="FunCoup" id="E0VKE3">
    <property type="interactions" value="69"/>
</dbReference>
<proteinExistence type="predicted"/>
<reference evidence="4" key="2">
    <citation type="submission" date="2007-04" db="EMBL/GenBank/DDBJ databases">
        <title>The genome of the human body louse.</title>
        <authorList>
            <consortium name="The Human Body Louse Genome Consortium"/>
            <person name="Kirkness E."/>
            <person name="Walenz B."/>
            <person name="Hass B."/>
            <person name="Bruggner R."/>
            <person name="Strausberg R."/>
        </authorList>
    </citation>
    <scope>NUCLEOTIDE SEQUENCE</scope>
    <source>
        <strain evidence="4">USDA</strain>
    </source>
</reference>
<evidence type="ECO:0000313" key="6">
    <source>
        <dbReference type="Proteomes" id="UP000009046"/>
    </source>
</evidence>
<sequence length="448" mass="51936">MACFYKNCDKLKITIPRVEEKNKFTVYEIQIEVDDVKWSVFHRFRDFAQLHDVLVASHSVAKDLLPPKKVIGNKEPTFIEKRRNGLENYLITVVRFLQKTMPRELAHFLDFQYYDIQFLLYSLAEKFYMEDEESVLKSHIFTPLELHAISERLKQPCVNFGQIDLKQDFSHVLDYCTRLKELKIHGSVNAVKNSNIIPNKLSYEFSSFKSLEKLYLRNVNCDMIVDFGTLRSTLKTIEIHNSNIVNLSEILLCDQVHRDEIDVNGPNVFKNIINADFSDNNLTSIDKSIQLLPNVESLNFEGNKIKDLQFLNSLIKLKYLNLSANHFKSTQSLEIKLCKIVFLDMSQNQLTTLREFAKLYSLETLNVSSNKISDVSEIKHISNLPCLENLILTGNSISFIVDYRLKVLELFGNRVSEICLDNEKPNQKELDKVAILQAIRLAKEGQRK</sequence>
<feature type="domain" description="PX" evidence="3">
    <location>
        <begin position="5"/>
        <end position="135"/>
    </location>
</feature>
<reference evidence="4" key="1">
    <citation type="submission" date="2007-04" db="EMBL/GenBank/DDBJ databases">
        <title>Annotation of Pediculus humanus corporis strain USDA.</title>
        <authorList>
            <person name="Kirkness E."/>
            <person name="Hannick L."/>
            <person name="Hass B."/>
            <person name="Bruggner R."/>
            <person name="Lawson D."/>
            <person name="Bidwell S."/>
            <person name="Joardar V."/>
            <person name="Caler E."/>
            <person name="Walenz B."/>
            <person name="Inman J."/>
            <person name="Schobel S."/>
            <person name="Galinsky K."/>
            <person name="Amedeo P."/>
            <person name="Strausberg R."/>
        </authorList>
    </citation>
    <scope>NUCLEOTIDE SEQUENCE</scope>
    <source>
        <strain evidence="4">USDA</strain>
    </source>
</reference>
<dbReference type="eggNOG" id="KOG1259">
    <property type="taxonomic scope" value="Eukaryota"/>
</dbReference>
<dbReference type="RefSeq" id="XP_002426597.1">
    <property type="nucleotide sequence ID" value="XM_002426552.1"/>
</dbReference>
<dbReference type="VEuPathDB" id="VectorBase:PHUM261940"/>
<keyword evidence="1" id="KW-0433">Leucine-rich repeat</keyword>
<dbReference type="GeneID" id="8235408"/>
<dbReference type="GO" id="GO:0005737">
    <property type="term" value="C:cytoplasm"/>
    <property type="evidence" value="ECO:0007669"/>
    <property type="project" value="TreeGrafter"/>
</dbReference>
<dbReference type="InParanoid" id="E0VKE3"/>
<dbReference type="CTD" id="8235408"/>